<keyword evidence="1" id="KW-0812">Transmembrane</keyword>
<dbReference type="RefSeq" id="WP_042680363.1">
    <property type="nucleotide sequence ID" value="NZ_CABKTM010000019.1"/>
</dbReference>
<dbReference type="InterPro" id="IPR017195">
    <property type="entry name" value="ABC_thiamin-permease_prd"/>
</dbReference>
<dbReference type="EMBL" id="JANJZL010000003">
    <property type="protein sequence ID" value="MCR2043678.1"/>
    <property type="molecule type" value="Genomic_DNA"/>
</dbReference>
<comment type="caution">
    <text evidence="2">The sequence shown here is derived from an EMBL/GenBank/DDBJ whole genome shotgun (WGS) entry which is preliminary data.</text>
</comment>
<keyword evidence="1" id="KW-0472">Membrane</keyword>
<feature type="transmembrane region" description="Helical" evidence="1">
    <location>
        <begin position="120"/>
        <end position="142"/>
    </location>
</feature>
<sequence length="192" mass="20296">MLKKLVNRFSVFELIIIALMATLGIATKPVIVPLVHIITGPLYIPGGAIAGGLYMMWIVLGAGLIGKVGVATLIALVQSIIVISLGIYGTHGIMSFITYIIPGIAVDMFLLISGGWDISLGCLFISGILANLSGTFLVNLVFFRLPLVPLILTLSAATLSGGIGGVISYIILKKLKKDGILEKMMLGRDQSE</sequence>
<evidence type="ECO:0000313" key="2">
    <source>
        <dbReference type="EMBL" id="MCR2043678.1"/>
    </source>
</evidence>
<name>A0A9X2S4N6_9FIRM</name>
<feature type="transmembrane region" description="Helical" evidence="1">
    <location>
        <begin position="68"/>
        <end position="87"/>
    </location>
</feature>
<feature type="transmembrane region" description="Helical" evidence="1">
    <location>
        <begin position="42"/>
        <end position="61"/>
    </location>
</feature>
<accession>A0A9X2S4N6</accession>
<evidence type="ECO:0000313" key="3">
    <source>
        <dbReference type="Proteomes" id="UP001142078"/>
    </source>
</evidence>
<dbReference type="AlphaFoldDB" id="A0A9X2S4N6"/>
<dbReference type="Pfam" id="PF09819">
    <property type="entry name" value="ABC_cobalt"/>
    <property type="match status" value="1"/>
</dbReference>
<feature type="transmembrane region" description="Helical" evidence="1">
    <location>
        <begin position="12"/>
        <end position="36"/>
    </location>
</feature>
<keyword evidence="3" id="KW-1185">Reference proteome</keyword>
<protein>
    <submittedName>
        <fullName evidence="2">ECF transporter S component</fullName>
    </submittedName>
</protein>
<feature type="transmembrane region" description="Helical" evidence="1">
    <location>
        <begin position="93"/>
        <end position="113"/>
    </location>
</feature>
<dbReference type="OrthoDB" id="1707612at2"/>
<feature type="transmembrane region" description="Helical" evidence="1">
    <location>
        <begin position="148"/>
        <end position="172"/>
    </location>
</feature>
<gene>
    <name evidence="2" type="ORF">NSA23_06045</name>
</gene>
<proteinExistence type="predicted"/>
<organism evidence="2 3">
    <name type="scientific">Anaerosalibacter massiliensis</name>
    <dbReference type="NCBI Taxonomy" id="1347392"/>
    <lineage>
        <taxon>Bacteria</taxon>
        <taxon>Bacillati</taxon>
        <taxon>Bacillota</taxon>
        <taxon>Tissierellia</taxon>
        <taxon>Tissierellales</taxon>
        <taxon>Sporanaerobacteraceae</taxon>
        <taxon>Anaerosalibacter</taxon>
    </lineage>
</organism>
<keyword evidence="1" id="KW-1133">Transmembrane helix</keyword>
<evidence type="ECO:0000256" key="1">
    <source>
        <dbReference type="SAM" id="Phobius"/>
    </source>
</evidence>
<reference evidence="2" key="1">
    <citation type="submission" date="2022-07" db="EMBL/GenBank/DDBJ databases">
        <title>Enhanced cultured diversity of the mouse gut microbiota enables custom-made synthetic communities.</title>
        <authorList>
            <person name="Afrizal A."/>
        </authorList>
    </citation>
    <scope>NUCLEOTIDE SEQUENCE</scope>
    <source>
        <strain evidence="2">DSM 29482</strain>
    </source>
</reference>
<dbReference type="Proteomes" id="UP001142078">
    <property type="component" value="Unassembled WGS sequence"/>
</dbReference>